<keyword evidence="3 9" id="KW-0963">Cytoplasm</keyword>
<keyword evidence="9 10" id="KW-0961">Cell wall biogenesis/degradation</keyword>
<dbReference type="RefSeq" id="WP_169660687.1">
    <property type="nucleotide sequence ID" value="NZ_JABANE010000168.1"/>
</dbReference>
<evidence type="ECO:0000256" key="10">
    <source>
        <dbReference type="RuleBase" id="RU003664"/>
    </source>
</evidence>
<evidence type="ECO:0000256" key="6">
    <source>
        <dbReference type="ARBA" id="ARBA00022741"/>
    </source>
</evidence>
<keyword evidence="9 10" id="KW-0133">Cell shape</keyword>
<keyword evidence="5 9" id="KW-0132">Cell division</keyword>
<dbReference type="PANTHER" id="PTHR43692">
    <property type="entry name" value="UDP-N-ACETYLMURAMOYLALANINE--D-GLUTAMATE LIGASE"/>
    <property type="match status" value="1"/>
</dbReference>
<evidence type="ECO:0000259" key="12">
    <source>
        <dbReference type="Pfam" id="PF08245"/>
    </source>
</evidence>
<dbReference type="Pfam" id="PF02875">
    <property type="entry name" value="Mur_ligase_C"/>
    <property type="match status" value="1"/>
</dbReference>
<keyword evidence="4 9" id="KW-0436">Ligase</keyword>
<dbReference type="SUPFAM" id="SSF53244">
    <property type="entry name" value="MurD-like peptide ligases, peptide-binding domain"/>
    <property type="match status" value="1"/>
</dbReference>
<dbReference type="GO" id="GO:0004326">
    <property type="term" value="F:tetrahydrofolylpolyglutamate synthase activity"/>
    <property type="evidence" value="ECO:0007669"/>
    <property type="project" value="InterPro"/>
</dbReference>
<dbReference type="EC" id="6.3.2.9" evidence="9 10"/>
<comment type="similarity">
    <text evidence="9">Belongs to the MurCDEF family.</text>
</comment>
<comment type="function">
    <text evidence="9 10">Cell wall formation. Catalyzes the addition of glutamate to the nucleotide precursor UDP-N-acetylmuramoyl-L-alanine (UMA).</text>
</comment>
<evidence type="ECO:0000313" key="13">
    <source>
        <dbReference type="EMBL" id="NME72498.1"/>
    </source>
</evidence>
<reference evidence="13 14" key="1">
    <citation type="submission" date="2020-04" db="EMBL/GenBank/DDBJ databases">
        <title>Flammeovirga sp. SR4, a novel species isolated from seawater.</title>
        <authorList>
            <person name="Wang X."/>
        </authorList>
    </citation>
    <scope>NUCLEOTIDE SEQUENCE [LARGE SCALE GENOMIC DNA]</scope>
    <source>
        <strain evidence="13 14">ATCC 23126</strain>
    </source>
</reference>
<organism evidence="13 14">
    <name type="scientific">Flammeovirga aprica JL-4</name>
    <dbReference type="NCBI Taxonomy" id="694437"/>
    <lineage>
        <taxon>Bacteria</taxon>
        <taxon>Pseudomonadati</taxon>
        <taxon>Bacteroidota</taxon>
        <taxon>Cytophagia</taxon>
        <taxon>Cytophagales</taxon>
        <taxon>Flammeovirgaceae</taxon>
        <taxon>Flammeovirga</taxon>
    </lineage>
</organism>
<accession>A0A7X9S156</accession>
<comment type="pathway">
    <text evidence="2 9 10">Cell wall biogenesis; peptidoglycan biosynthesis.</text>
</comment>
<evidence type="ECO:0000256" key="7">
    <source>
        <dbReference type="ARBA" id="ARBA00022840"/>
    </source>
</evidence>
<dbReference type="InterPro" id="IPR013221">
    <property type="entry name" value="Mur_ligase_cen"/>
</dbReference>
<dbReference type="InterPro" id="IPR005762">
    <property type="entry name" value="MurD"/>
</dbReference>
<evidence type="ECO:0000256" key="4">
    <source>
        <dbReference type="ARBA" id="ARBA00022598"/>
    </source>
</evidence>
<dbReference type="SUPFAM" id="SSF51984">
    <property type="entry name" value="MurCD N-terminal domain"/>
    <property type="match status" value="1"/>
</dbReference>
<dbReference type="NCBIfam" id="TIGR01087">
    <property type="entry name" value="murD"/>
    <property type="match status" value="1"/>
</dbReference>
<dbReference type="GO" id="GO:0051301">
    <property type="term" value="P:cell division"/>
    <property type="evidence" value="ECO:0007669"/>
    <property type="project" value="UniProtKB-KW"/>
</dbReference>
<evidence type="ECO:0000256" key="5">
    <source>
        <dbReference type="ARBA" id="ARBA00022618"/>
    </source>
</evidence>
<dbReference type="Pfam" id="PF08245">
    <property type="entry name" value="Mur_ligase_M"/>
    <property type="match status" value="1"/>
</dbReference>
<dbReference type="GO" id="GO:0005737">
    <property type="term" value="C:cytoplasm"/>
    <property type="evidence" value="ECO:0007669"/>
    <property type="project" value="UniProtKB-SubCell"/>
</dbReference>
<dbReference type="PROSITE" id="PS01011">
    <property type="entry name" value="FOLYLPOLYGLU_SYNT_1"/>
    <property type="match status" value="1"/>
</dbReference>
<gene>
    <name evidence="9 13" type="primary">murD</name>
    <name evidence="13" type="ORF">HHU12_31340</name>
</gene>
<dbReference type="PANTHER" id="PTHR43692:SF1">
    <property type="entry name" value="UDP-N-ACETYLMURAMOYLALANINE--D-GLUTAMATE LIGASE"/>
    <property type="match status" value="1"/>
</dbReference>
<keyword evidence="8 9" id="KW-0131">Cell cycle</keyword>
<evidence type="ECO:0000256" key="1">
    <source>
        <dbReference type="ARBA" id="ARBA00004496"/>
    </source>
</evidence>
<keyword evidence="14" id="KW-1185">Reference proteome</keyword>
<dbReference type="InterPro" id="IPR036565">
    <property type="entry name" value="Mur-like_cat_sf"/>
</dbReference>
<dbReference type="Pfam" id="PF21377">
    <property type="entry name" value="MurD_N"/>
    <property type="match status" value="1"/>
</dbReference>
<dbReference type="SUPFAM" id="SSF53623">
    <property type="entry name" value="MurD-like peptide ligases, catalytic domain"/>
    <property type="match status" value="1"/>
</dbReference>
<dbReference type="Proteomes" id="UP000576082">
    <property type="component" value="Unassembled WGS sequence"/>
</dbReference>
<comment type="caution">
    <text evidence="13">The sequence shown here is derived from an EMBL/GenBank/DDBJ whole genome shotgun (WGS) entry which is preliminary data.</text>
</comment>
<proteinExistence type="inferred from homology"/>
<dbReference type="Gene3D" id="3.40.1190.10">
    <property type="entry name" value="Mur-like, catalytic domain"/>
    <property type="match status" value="1"/>
</dbReference>
<protein>
    <recommendedName>
        <fullName evidence="9 10">UDP-N-acetylmuramoylalanine--D-glutamate ligase</fullName>
        <ecNumber evidence="9 10">6.3.2.9</ecNumber>
    </recommendedName>
    <alternativeName>
        <fullName evidence="9">D-glutamic acid-adding enzyme</fullName>
    </alternativeName>
    <alternativeName>
        <fullName evidence="9">UDP-N-acetylmuramoyl-L-alanyl-D-glutamate synthetase</fullName>
    </alternativeName>
</protein>
<keyword evidence="6 9" id="KW-0547">Nucleotide-binding</keyword>
<dbReference type="Gene3D" id="3.90.190.20">
    <property type="entry name" value="Mur ligase, C-terminal domain"/>
    <property type="match status" value="1"/>
</dbReference>
<dbReference type="GO" id="GO:0009252">
    <property type="term" value="P:peptidoglycan biosynthetic process"/>
    <property type="evidence" value="ECO:0007669"/>
    <property type="project" value="UniProtKB-UniRule"/>
</dbReference>
<dbReference type="AlphaFoldDB" id="A0A7X9S156"/>
<comment type="catalytic activity">
    <reaction evidence="9 10">
        <text>UDP-N-acetyl-alpha-D-muramoyl-L-alanine + D-glutamate + ATP = UDP-N-acetyl-alpha-D-muramoyl-L-alanyl-D-glutamate + ADP + phosphate + H(+)</text>
        <dbReference type="Rhea" id="RHEA:16429"/>
        <dbReference type="ChEBI" id="CHEBI:15378"/>
        <dbReference type="ChEBI" id="CHEBI:29986"/>
        <dbReference type="ChEBI" id="CHEBI:30616"/>
        <dbReference type="ChEBI" id="CHEBI:43474"/>
        <dbReference type="ChEBI" id="CHEBI:83898"/>
        <dbReference type="ChEBI" id="CHEBI:83900"/>
        <dbReference type="ChEBI" id="CHEBI:456216"/>
        <dbReference type="EC" id="6.3.2.9"/>
    </reaction>
</comment>
<dbReference type="InterPro" id="IPR018109">
    <property type="entry name" value="Folylpolyglutamate_synth_CS"/>
</dbReference>
<evidence type="ECO:0000256" key="8">
    <source>
        <dbReference type="ARBA" id="ARBA00023306"/>
    </source>
</evidence>
<comment type="subcellular location">
    <subcellularLocation>
        <location evidence="1 9 10">Cytoplasm</location>
    </subcellularLocation>
</comment>
<keyword evidence="9 10" id="KW-0573">Peptidoglycan synthesis</keyword>
<dbReference type="GO" id="GO:0005524">
    <property type="term" value="F:ATP binding"/>
    <property type="evidence" value="ECO:0007669"/>
    <property type="project" value="UniProtKB-UniRule"/>
</dbReference>
<evidence type="ECO:0000259" key="11">
    <source>
        <dbReference type="Pfam" id="PF02875"/>
    </source>
</evidence>
<feature type="binding site" evidence="9">
    <location>
        <begin position="108"/>
        <end position="114"/>
    </location>
    <ligand>
        <name>ATP</name>
        <dbReference type="ChEBI" id="CHEBI:30616"/>
    </ligand>
</feature>
<dbReference type="GO" id="GO:0071555">
    <property type="term" value="P:cell wall organization"/>
    <property type="evidence" value="ECO:0007669"/>
    <property type="project" value="UniProtKB-KW"/>
</dbReference>
<dbReference type="GO" id="GO:0008360">
    <property type="term" value="P:regulation of cell shape"/>
    <property type="evidence" value="ECO:0007669"/>
    <property type="project" value="UniProtKB-KW"/>
</dbReference>
<evidence type="ECO:0000256" key="2">
    <source>
        <dbReference type="ARBA" id="ARBA00004752"/>
    </source>
</evidence>
<dbReference type="InterPro" id="IPR004101">
    <property type="entry name" value="Mur_ligase_C"/>
</dbReference>
<dbReference type="UniPathway" id="UPA00219"/>
<dbReference type="EMBL" id="JABANE010000168">
    <property type="protein sequence ID" value="NME72498.1"/>
    <property type="molecule type" value="Genomic_DNA"/>
</dbReference>
<evidence type="ECO:0000256" key="9">
    <source>
        <dbReference type="HAMAP-Rule" id="MF_00639"/>
    </source>
</evidence>
<feature type="domain" description="Mur ligase C-terminal" evidence="11">
    <location>
        <begin position="298"/>
        <end position="410"/>
    </location>
</feature>
<name>A0A7X9S156_9BACT</name>
<evidence type="ECO:0000256" key="3">
    <source>
        <dbReference type="ARBA" id="ARBA00022490"/>
    </source>
</evidence>
<dbReference type="InterPro" id="IPR036615">
    <property type="entry name" value="Mur_ligase_C_dom_sf"/>
</dbReference>
<dbReference type="Gene3D" id="3.40.50.720">
    <property type="entry name" value="NAD(P)-binding Rossmann-like Domain"/>
    <property type="match status" value="1"/>
</dbReference>
<keyword evidence="7 9" id="KW-0067">ATP-binding</keyword>
<feature type="domain" description="Mur ligase central" evidence="12">
    <location>
        <begin position="106"/>
        <end position="275"/>
    </location>
</feature>
<sequence>MATLLVLGAGESGIGAARLAKAKGYDVFVSDYGMIPQEQKDVLTAEQIPFEEGNHDLAPKDASIVVKSPGIPDTVPIIQQLKQNGSKIYSEIEFASLYTDAKIIAITGTNGKTTTTKLIHHLLTQSGINAGLAGNIGISFAKEVLEKEYDWYVLEISSFQLDDIETFHPNISLILNITPDHLDRYEYSIKKYADSKFRIIENLTEEDIFIYGEDDKVTREAFTSKTIIPRTVPFTNEFLDGESLVIPLNGATYTFKNLPLKGPHNAWNMSAAILSALHAGISAEAIQKALPSFVGEPHRLQEVAVIDGITYVNDSKATNVEAALFALQSFKKPIVWIAGGTDKGNDYGPLIDIVKENVKALVCLGVDNKKLKNDFSEIIPVEETQSMKNAIQLAKKHASDQDIILLSPACASFDLFKNYMARGIEFIQEVKEL</sequence>
<dbReference type="HAMAP" id="MF_00639">
    <property type="entry name" value="MurD"/>
    <property type="match status" value="1"/>
</dbReference>
<evidence type="ECO:0000313" key="14">
    <source>
        <dbReference type="Proteomes" id="UP000576082"/>
    </source>
</evidence>
<dbReference type="GO" id="GO:0008764">
    <property type="term" value="F:UDP-N-acetylmuramoylalanine-D-glutamate ligase activity"/>
    <property type="evidence" value="ECO:0007669"/>
    <property type="project" value="UniProtKB-UniRule"/>
</dbReference>